<dbReference type="GO" id="GO:0070373">
    <property type="term" value="P:negative regulation of ERK1 and ERK2 cascade"/>
    <property type="evidence" value="ECO:0007669"/>
    <property type="project" value="Ensembl"/>
</dbReference>
<dbReference type="CDD" id="cd23573">
    <property type="entry name" value="TFP_LU_ECD_PSCA"/>
    <property type="match status" value="1"/>
</dbReference>
<dbReference type="InterPro" id="IPR016054">
    <property type="entry name" value="LY6_UPA_recep-like"/>
</dbReference>
<dbReference type="InterPro" id="IPR045860">
    <property type="entry name" value="Snake_toxin-like_sf"/>
</dbReference>
<reference evidence="10" key="3">
    <citation type="submission" date="2025-09" db="UniProtKB">
        <authorList>
            <consortium name="Ensembl"/>
        </authorList>
    </citation>
    <scope>IDENTIFICATION</scope>
</reference>
<keyword evidence="11" id="KW-1185">Reference proteome</keyword>
<accession>A0A803TJ73</accession>
<dbReference type="GO" id="GO:0005576">
    <property type="term" value="C:extracellular region"/>
    <property type="evidence" value="ECO:0007669"/>
    <property type="project" value="UniProtKB-SubCell"/>
</dbReference>
<dbReference type="Ensembl" id="ENSACAT00000046928.1">
    <property type="protein sequence ID" value="ENSACAP00000035263.1"/>
    <property type="gene ID" value="ENSACAG00000038038.1"/>
</dbReference>
<dbReference type="InterPro" id="IPR051110">
    <property type="entry name" value="Ly-6/neurotoxin-like_GPI-ap"/>
</dbReference>
<organism evidence="10 11">
    <name type="scientific">Anolis carolinensis</name>
    <name type="common">Green anole</name>
    <name type="synonym">American chameleon</name>
    <dbReference type="NCBI Taxonomy" id="28377"/>
    <lineage>
        <taxon>Eukaryota</taxon>
        <taxon>Metazoa</taxon>
        <taxon>Chordata</taxon>
        <taxon>Craniata</taxon>
        <taxon>Vertebrata</taxon>
        <taxon>Euteleostomi</taxon>
        <taxon>Lepidosauria</taxon>
        <taxon>Squamata</taxon>
        <taxon>Bifurcata</taxon>
        <taxon>Unidentata</taxon>
        <taxon>Episquamata</taxon>
        <taxon>Toxicofera</taxon>
        <taxon>Iguania</taxon>
        <taxon>Dactyloidae</taxon>
        <taxon>Anolis</taxon>
    </lineage>
</organism>
<keyword evidence="6" id="KW-0472">Membrane</keyword>
<evidence type="ECO:0000256" key="6">
    <source>
        <dbReference type="ARBA" id="ARBA00023136"/>
    </source>
</evidence>
<evidence type="ECO:0000256" key="3">
    <source>
        <dbReference type="ARBA" id="ARBA00022475"/>
    </source>
</evidence>
<comment type="subcellular location">
    <subcellularLocation>
        <location evidence="1">Cell membrane</location>
    </subcellularLocation>
    <subcellularLocation>
        <location evidence="2">Secreted</location>
    </subcellularLocation>
</comment>
<dbReference type="GeneTree" id="ENSGT00940000153378"/>
<dbReference type="InterPro" id="IPR035076">
    <property type="entry name" value="Toxin/TOLIP"/>
</dbReference>
<evidence type="ECO:0000256" key="7">
    <source>
        <dbReference type="ARBA" id="ARBA00023157"/>
    </source>
</evidence>
<dbReference type="AlphaFoldDB" id="A0A803TJ73"/>
<keyword evidence="3" id="KW-1003">Cell membrane</keyword>
<feature type="domain" description="UPAR/Ly6" evidence="9">
    <location>
        <begin position="28"/>
        <end position="114"/>
    </location>
</feature>
<sequence length="130" mass="14034">MPSCRHPEATFSWKLPIYILAFHNAGSLRCYTCNTQVNNANCQAMVNCEGNAKACKTDVVGVVGLFNVISKECSSDCEPYFKDFTVGKRNISCCAADLCNVNGAQGFGTNYKAQASLALFTSLASLLLRS</sequence>
<reference evidence="10" key="1">
    <citation type="submission" date="2009-12" db="EMBL/GenBank/DDBJ databases">
        <title>The Genome Sequence of Anolis carolinensis (Green Anole Lizard).</title>
        <authorList>
            <consortium name="The Genome Sequencing Platform"/>
            <person name="Di Palma F."/>
            <person name="Alfoldi J."/>
            <person name="Heiman D."/>
            <person name="Young S."/>
            <person name="Grabherr M."/>
            <person name="Johnson J."/>
            <person name="Lander E.S."/>
            <person name="Lindblad-Toh K."/>
        </authorList>
    </citation>
    <scope>NUCLEOTIDE SEQUENCE [LARGE SCALE GENOMIC DNA]</scope>
    <source>
        <strain evidence="10">JBL SC #1</strain>
    </source>
</reference>
<protein>
    <submittedName>
        <fullName evidence="10">Prostate stem cell antigen</fullName>
    </submittedName>
</protein>
<dbReference type="SUPFAM" id="SSF57302">
    <property type="entry name" value="Snake toxin-like"/>
    <property type="match status" value="1"/>
</dbReference>
<gene>
    <name evidence="10" type="primary">PSCA</name>
</gene>
<evidence type="ECO:0000256" key="5">
    <source>
        <dbReference type="ARBA" id="ARBA00022729"/>
    </source>
</evidence>
<evidence type="ECO:0000256" key="8">
    <source>
        <dbReference type="ARBA" id="ARBA00023180"/>
    </source>
</evidence>
<dbReference type="OrthoDB" id="5945173at2759"/>
<dbReference type="InParanoid" id="A0A803TJ73"/>
<evidence type="ECO:0000313" key="11">
    <source>
        <dbReference type="Proteomes" id="UP000001646"/>
    </source>
</evidence>
<evidence type="ECO:0000256" key="4">
    <source>
        <dbReference type="ARBA" id="ARBA00022525"/>
    </source>
</evidence>
<keyword evidence="8" id="KW-0325">Glycoprotein</keyword>
<dbReference type="GO" id="GO:0005886">
    <property type="term" value="C:plasma membrane"/>
    <property type="evidence" value="ECO:0007669"/>
    <property type="project" value="UniProtKB-SubCell"/>
</dbReference>
<proteinExistence type="predicted"/>
<dbReference type="InterPro" id="IPR018363">
    <property type="entry name" value="CD59_antigen_CS"/>
</dbReference>
<evidence type="ECO:0000259" key="9">
    <source>
        <dbReference type="SMART" id="SM00134"/>
    </source>
</evidence>
<dbReference type="Proteomes" id="UP000001646">
    <property type="component" value="Unplaced"/>
</dbReference>
<keyword evidence="5" id="KW-0732">Signal</keyword>
<name>A0A803TJ73_ANOCA</name>
<evidence type="ECO:0000256" key="1">
    <source>
        <dbReference type="ARBA" id="ARBA00004236"/>
    </source>
</evidence>
<dbReference type="GO" id="GO:0033130">
    <property type="term" value="F:acetylcholine receptor binding"/>
    <property type="evidence" value="ECO:0007669"/>
    <property type="project" value="Ensembl"/>
</dbReference>
<dbReference type="PANTHER" id="PTHR16983:SF1">
    <property type="entry name" value="PROSTATE STEM CELL ANTIGEN"/>
    <property type="match status" value="1"/>
</dbReference>
<reference evidence="10" key="2">
    <citation type="submission" date="2025-08" db="UniProtKB">
        <authorList>
            <consortium name="Ensembl"/>
        </authorList>
    </citation>
    <scope>IDENTIFICATION</scope>
</reference>
<keyword evidence="7" id="KW-1015">Disulfide bond</keyword>
<dbReference type="PANTHER" id="PTHR16983">
    <property type="entry name" value="UPAR/LY6 DOMAIN-CONTAINING PROTEIN"/>
    <property type="match status" value="1"/>
</dbReference>
<keyword evidence="4" id="KW-0964">Secreted</keyword>
<dbReference type="FunFam" id="2.10.60.10:FF:000003">
    <property type="entry name" value="lymphocyte antigen 6E isoform X1"/>
    <property type="match status" value="1"/>
</dbReference>
<dbReference type="PROSITE" id="PS00983">
    <property type="entry name" value="LY6_UPAR"/>
    <property type="match status" value="1"/>
</dbReference>
<dbReference type="Gene3D" id="2.10.60.10">
    <property type="entry name" value="CD59"/>
    <property type="match status" value="1"/>
</dbReference>
<dbReference type="Pfam" id="PF00087">
    <property type="entry name" value="Toxin_TOLIP"/>
    <property type="match status" value="1"/>
</dbReference>
<evidence type="ECO:0000313" key="10">
    <source>
        <dbReference type="Ensembl" id="ENSACAP00000035263.1"/>
    </source>
</evidence>
<evidence type="ECO:0000256" key="2">
    <source>
        <dbReference type="ARBA" id="ARBA00004613"/>
    </source>
</evidence>
<dbReference type="SMART" id="SM00134">
    <property type="entry name" value="LU"/>
    <property type="match status" value="1"/>
</dbReference>